<name>A0ABU6Z608_9FABA</name>
<feature type="compositionally biased region" description="Polar residues" evidence="1">
    <location>
        <begin position="169"/>
        <end position="186"/>
    </location>
</feature>
<keyword evidence="3" id="KW-1185">Reference proteome</keyword>
<dbReference type="Gene3D" id="2.40.50.140">
    <property type="entry name" value="Nucleic acid-binding proteins"/>
    <property type="match status" value="1"/>
</dbReference>
<proteinExistence type="predicted"/>
<evidence type="ECO:0000256" key="1">
    <source>
        <dbReference type="SAM" id="MobiDB-lite"/>
    </source>
</evidence>
<evidence type="ECO:0000313" key="3">
    <source>
        <dbReference type="Proteomes" id="UP001341840"/>
    </source>
</evidence>
<accession>A0ABU6Z608</accession>
<dbReference type="SUPFAM" id="SSF50249">
    <property type="entry name" value="Nucleic acid-binding proteins"/>
    <property type="match status" value="1"/>
</dbReference>
<feature type="region of interest" description="Disordered" evidence="1">
    <location>
        <begin position="114"/>
        <end position="139"/>
    </location>
</feature>
<feature type="compositionally biased region" description="Low complexity" evidence="1">
    <location>
        <begin position="206"/>
        <end position="218"/>
    </location>
</feature>
<dbReference type="Proteomes" id="UP001341840">
    <property type="component" value="Unassembled WGS sequence"/>
</dbReference>
<gene>
    <name evidence="2" type="ORF">PIB30_022745</name>
</gene>
<comment type="caution">
    <text evidence="2">The sequence shown here is derived from an EMBL/GenBank/DDBJ whole genome shotgun (WGS) entry which is preliminary data.</text>
</comment>
<sequence>MVRNRITIQQLLTMKWESHDQVQNKLKGLRSDHTAASTFVLFDGEAKKLLGTSASNLMTVQQGINTEAPSQLQNLCNLALIFEVRVNDYNLKEGSQNYTVTKTFVPTKVTEEQPILHSIKQEPKSPEIASSEEDDMPINRFKRKNCNQNQIAQSEEEISINQGKKESAQQRNTSTVTYKPTLNTTYQRKKEEATLTGRKKKKEGQTSKTNTNSINKNK</sequence>
<dbReference type="EMBL" id="JASCZI010271938">
    <property type="protein sequence ID" value="MED6217990.1"/>
    <property type="molecule type" value="Genomic_DNA"/>
</dbReference>
<dbReference type="InterPro" id="IPR012340">
    <property type="entry name" value="NA-bd_OB-fold"/>
</dbReference>
<evidence type="ECO:0000313" key="2">
    <source>
        <dbReference type="EMBL" id="MED6217990.1"/>
    </source>
</evidence>
<protein>
    <submittedName>
        <fullName evidence="2">Uncharacterized protein</fullName>
    </submittedName>
</protein>
<feature type="region of interest" description="Disordered" evidence="1">
    <location>
        <begin position="154"/>
        <end position="218"/>
    </location>
</feature>
<organism evidence="2 3">
    <name type="scientific">Stylosanthes scabra</name>
    <dbReference type="NCBI Taxonomy" id="79078"/>
    <lineage>
        <taxon>Eukaryota</taxon>
        <taxon>Viridiplantae</taxon>
        <taxon>Streptophyta</taxon>
        <taxon>Embryophyta</taxon>
        <taxon>Tracheophyta</taxon>
        <taxon>Spermatophyta</taxon>
        <taxon>Magnoliopsida</taxon>
        <taxon>eudicotyledons</taxon>
        <taxon>Gunneridae</taxon>
        <taxon>Pentapetalae</taxon>
        <taxon>rosids</taxon>
        <taxon>fabids</taxon>
        <taxon>Fabales</taxon>
        <taxon>Fabaceae</taxon>
        <taxon>Papilionoideae</taxon>
        <taxon>50 kb inversion clade</taxon>
        <taxon>dalbergioids sensu lato</taxon>
        <taxon>Dalbergieae</taxon>
        <taxon>Pterocarpus clade</taxon>
        <taxon>Stylosanthes</taxon>
    </lineage>
</organism>
<reference evidence="2 3" key="1">
    <citation type="journal article" date="2023" name="Plants (Basel)">
        <title>Bridging the Gap: Combining Genomics and Transcriptomics Approaches to Understand Stylosanthes scabra, an Orphan Legume from the Brazilian Caatinga.</title>
        <authorList>
            <person name="Ferreira-Neto J.R.C."/>
            <person name="da Silva M.D."/>
            <person name="Binneck E."/>
            <person name="de Melo N.F."/>
            <person name="da Silva R.H."/>
            <person name="de Melo A.L.T.M."/>
            <person name="Pandolfi V."/>
            <person name="Bustamante F.O."/>
            <person name="Brasileiro-Vidal A.C."/>
            <person name="Benko-Iseppon A.M."/>
        </authorList>
    </citation>
    <scope>NUCLEOTIDE SEQUENCE [LARGE SCALE GENOMIC DNA]</scope>
    <source>
        <tissue evidence="2">Leaves</tissue>
    </source>
</reference>